<accession>A0ABS0YRI9</accession>
<keyword evidence="2" id="KW-1185">Reference proteome</keyword>
<organism evidence="1 2">
    <name type="scientific">Geomonas propionica</name>
    <dbReference type="NCBI Taxonomy" id="2798582"/>
    <lineage>
        <taxon>Bacteria</taxon>
        <taxon>Pseudomonadati</taxon>
        <taxon>Thermodesulfobacteriota</taxon>
        <taxon>Desulfuromonadia</taxon>
        <taxon>Geobacterales</taxon>
        <taxon>Geobacteraceae</taxon>
        <taxon>Geomonas</taxon>
    </lineage>
</organism>
<reference evidence="1 2" key="1">
    <citation type="submission" date="2020-12" db="EMBL/GenBank/DDBJ databases">
        <title>Geomonas sp. Red259, isolated from paddy soil.</title>
        <authorList>
            <person name="Xu Z."/>
            <person name="Zhang Z."/>
            <person name="Masuda Y."/>
            <person name="Itoh H."/>
            <person name="Senoo K."/>
        </authorList>
    </citation>
    <scope>NUCLEOTIDE SEQUENCE [LARGE SCALE GENOMIC DNA]</scope>
    <source>
        <strain evidence="1 2">Red259</strain>
    </source>
</reference>
<proteinExistence type="predicted"/>
<dbReference type="Proteomes" id="UP000641025">
    <property type="component" value="Unassembled WGS sequence"/>
</dbReference>
<gene>
    <name evidence="1" type="ORF">JFN90_10530</name>
</gene>
<dbReference type="RefSeq" id="WP_199395077.1">
    <property type="nucleotide sequence ID" value="NZ_JAEMHK010000007.1"/>
</dbReference>
<evidence type="ECO:0000313" key="1">
    <source>
        <dbReference type="EMBL" id="MBJ6800569.1"/>
    </source>
</evidence>
<dbReference type="EMBL" id="JAEMHK010000007">
    <property type="protein sequence ID" value="MBJ6800569.1"/>
    <property type="molecule type" value="Genomic_DNA"/>
</dbReference>
<evidence type="ECO:0000313" key="2">
    <source>
        <dbReference type="Proteomes" id="UP000641025"/>
    </source>
</evidence>
<comment type="caution">
    <text evidence="1">The sequence shown here is derived from an EMBL/GenBank/DDBJ whole genome shotgun (WGS) entry which is preliminary data.</text>
</comment>
<name>A0ABS0YRI9_9BACT</name>
<protein>
    <submittedName>
        <fullName evidence="1">Uncharacterized protein</fullName>
    </submittedName>
</protein>
<sequence>MLSVLRNYWNEAGVRTTLVKLGFDKRVARTITASLPSWAWHMFNDCTKGLNLPINVCNTMYALTIYVNLQDSSVSMNELSEDFQYAFKNLLAALEYHCEMGFKAPIDESQRRFEYAAKFHFD</sequence>